<proteinExistence type="predicted"/>
<gene>
    <name evidence="2" type="ORF">DERYTH_LOCUS23565</name>
</gene>
<feature type="non-terminal residue" evidence="2">
    <location>
        <position position="1"/>
    </location>
</feature>
<sequence length="458" mass="52226">QGTAGTPNKGTSMTNSPTTDSSSSTTTSSNMPTPNFMFPTNLQDTSTANFPELIRQLTQVYMTSPNMQALNFMFPANPHNASTVNYAELIRQLTQLYMISPNMQASTSVFTANAQNTSTVNHTEFIRQLTQLYMPSPNMPASNFMLPTNPQNTLMANCPELIRRLMQLYMTSPQLVASCQQMPHVSHPAGSPNPFLTPSLGATQTLADILLSKNTMKNEGEEEKDNIDESKDEEKEYKEKGKHNYDIDKNGYNIDEDIVHIYNIDESEYDEVEIELPKKRKDIKHTNYPEFKLTDKDKNDPMGFYAEYESGIITSNKKDILAGNKLKVANIYREFLQLDARIHPQTDPNIYLIAPFYDPNSGVKKIKYYESIKNYLNEQNTTKIFDPSKINGAIDFNLNQEEQTESNKMKFLKPIHIDDDNLANDINLQMTNFNELMRTCYHAINYNVHTFSQSEILR</sequence>
<evidence type="ECO:0000313" key="2">
    <source>
        <dbReference type="EMBL" id="CAG8801942.1"/>
    </source>
</evidence>
<reference evidence="2" key="1">
    <citation type="submission" date="2021-06" db="EMBL/GenBank/DDBJ databases">
        <authorList>
            <person name="Kallberg Y."/>
            <person name="Tangrot J."/>
            <person name="Rosling A."/>
        </authorList>
    </citation>
    <scope>NUCLEOTIDE SEQUENCE</scope>
    <source>
        <strain evidence="2">MA453B</strain>
    </source>
</reference>
<feature type="non-terminal residue" evidence="2">
    <location>
        <position position="458"/>
    </location>
</feature>
<dbReference type="OrthoDB" id="10421339at2759"/>
<comment type="caution">
    <text evidence="2">The sequence shown here is derived from an EMBL/GenBank/DDBJ whole genome shotgun (WGS) entry which is preliminary data.</text>
</comment>
<feature type="compositionally biased region" description="Basic and acidic residues" evidence="1">
    <location>
        <begin position="227"/>
        <end position="239"/>
    </location>
</feature>
<keyword evidence="3" id="KW-1185">Reference proteome</keyword>
<dbReference type="EMBL" id="CAJVPY010036394">
    <property type="protein sequence ID" value="CAG8801942.1"/>
    <property type="molecule type" value="Genomic_DNA"/>
</dbReference>
<name>A0A9N9JY95_9GLOM</name>
<accession>A0A9N9JY95</accession>
<organism evidence="2 3">
    <name type="scientific">Dentiscutata erythropus</name>
    <dbReference type="NCBI Taxonomy" id="1348616"/>
    <lineage>
        <taxon>Eukaryota</taxon>
        <taxon>Fungi</taxon>
        <taxon>Fungi incertae sedis</taxon>
        <taxon>Mucoromycota</taxon>
        <taxon>Glomeromycotina</taxon>
        <taxon>Glomeromycetes</taxon>
        <taxon>Diversisporales</taxon>
        <taxon>Gigasporaceae</taxon>
        <taxon>Dentiscutata</taxon>
    </lineage>
</organism>
<feature type="region of interest" description="Disordered" evidence="1">
    <location>
        <begin position="1"/>
        <end position="36"/>
    </location>
</feature>
<dbReference type="Proteomes" id="UP000789405">
    <property type="component" value="Unassembled WGS sequence"/>
</dbReference>
<dbReference type="AlphaFoldDB" id="A0A9N9JY95"/>
<evidence type="ECO:0000256" key="1">
    <source>
        <dbReference type="SAM" id="MobiDB-lite"/>
    </source>
</evidence>
<protein>
    <submittedName>
        <fullName evidence="2">15770_t:CDS:1</fullName>
    </submittedName>
</protein>
<evidence type="ECO:0000313" key="3">
    <source>
        <dbReference type="Proteomes" id="UP000789405"/>
    </source>
</evidence>
<feature type="compositionally biased region" description="Polar residues" evidence="1">
    <location>
        <begin position="1"/>
        <end position="10"/>
    </location>
</feature>
<feature type="compositionally biased region" description="Low complexity" evidence="1">
    <location>
        <begin position="11"/>
        <end position="35"/>
    </location>
</feature>
<feature type="region of interest" description="Disordered" evidence="1">
    <location>
        <begin position="213"/>
        <end position="239"/>
    </location>
</feature>